<dbReference type="SUPFAM" id="SSF53335">
    <property type="entry name" value="S-adenosyl-L-methionine-dependent methyltransferases"/>
    <property type="match status" value="1"/>
</dbReference>
<reference evidence="2 3" key="1">
    <citation type="journal article" date="2019" name="Microbiol. Resour. Announc.">
        <title>Complete Genome Sequence of Halomonas sulfidaeris Strain Esulfide1 Isolated from a Metal Sulfide Rock at a Depth of 2,200 Meters, Obtained Using Nanopore Sequencing.</title>
        <authorList>
            <person name="Saito M."/>
            <person name="Nishigata A."/>
            <person name="Galipon J."/>
            <person name="Arakawa K."/>
        </authorList>
    </citation>
    <scope>NUCLEOTIDE SEQUENCE [LARGE SCALE GENOMIC DNA]</scope>
    <source>
        <strain evidence="2 3">ATCC BAA-803</strain>
    </source>
</reference>
<dbReference type="Proteomes" id="UP000320231">
    <property type="component" value="Chromosome"/>
</dbReference>
<feature type="domain" description="Methyltransferase FkbM" evidence="1">
    <location>
        <begin position="58"/>
        <end position="188"/>
    </location>
</feature>
<evidence type="ECO:0000313" key="3">
    <source>
        <dbReference type="Proteomes" id="UP000320231"/>
    </source>
</evidence>
<dbReference type="PANTHER" id="PTHR34203">
    <property type="entry name" value="METHYLTRANSFERASE, FKBM FAMILY PROTEIN"/>
    <property type="match status" value="1"/>
</dbReference>
<dbReference type="AlphaFoldDB" id="A0A455U2J3"/>
<name>A0A455U2J3_9GAMM</name>
<protein>
    <recommendedName>
        <fullName evidence="1">Methyltransferase FkbM domain-containing protein</fullName>
    </recommendedName>
</protein>
<dbReference type="Pfam" id="PF05050">
    <property type="entry name" value="Methyltransf_21"/>
    <property type="match status" value="1"/>
</dbReference>
<accession>A0A455U2J3</accession>
<evidence type="ECO:0000313" key="2">
    <source>
        <dbReference type="EMBL" id="BBI60250.1"/>
    </source>
</evidence>
<dbReference type="KEGG" id="hsr:HSBAA_15560"/>
<organism evidence="2 3">
    <name type="scientific">Vreelandella sulfidaeris</name>
    <dbReference type="NCBI Taxonomy" id="115553"/>
    <lineage>
        <taxon>Bacteria</taxon>
        <taxon>Pseudomonadati</taxon>
        <taxon>Pseudomonadota</taxon>
        <taxon>Gammaproteobacteria</taxon>
        <taxon>Oceanospirillales</taxon>
        <taxon>Halomonadaceae</taxon>
        <taxon>Vreelandella</taxon>
    </lineage>
</organism>
<sequence length="281" mass="31072">MTNEDIQGTQRMRRLALQRLSSAGGLIRSLFIYWRPGRQRGLQRLYQPFIQPGAVAFDIGAHLGDRSAAFHALGAKVVALEPQPDLAKWFKRLVRPPSITLLPLAAGPAAGFAEIAISPGNPTLSTLASGWREQIGDRNASFSHVRWEQRLQVPVTTLDTLIEEYGEPSFIKIDVEGFEAEVLAGLSCPVAALSVEFVVGALEVSHACIHHLNRLGDYRYNAVAGEQRHFRWNEWQTPQAMTEWLRAGAEGIPSGDLYACRSDHPLLGALLDPLQLNRHIT</sequence>
<gene>
    <name evidence="2" type="ORF">HSBAA_15560</name>
</gene>
<dbReference type="InterPro" id="IPR052514">
    <property type="entry name" value="SAM-dependent_MTase"/>
</dbReference>
<dbReference type="InterPro" id="IPR006342">
    <property type="entry name" value="FkbM_mtfrase"/>
</dbReference>
<dbReference type="PANTHER" id="PTHR34203:SF15">
    <property type="entry name" value="SLL1173 PROTEIN"/>
    <property type="match status" value="1"/>
</dbReference>
<dbReference type="Gene3D" id="3.40.50.150">
    <property type="entry name" value="Vaccinia Virus protein VP39"/>
    <property type="match status" value="1"/>
</dbReference>
<dbReference type="InterPro" id="IPR029063">
    <property type="entry name" value="SAM-dependent_MTases_sf"/>
</dbReference>
<dbReference type="EMBL" id="AP019514">
    <property type="protein sequence ID" value="BBI60250.1"/>
    <property type="molecule type" value="Genomic_DNA"/>
</dbReference>
<evidence type="ECO:0000259" key="1">
    <source>
        <dbReference type="Pfam" id="PF05050"/>
    </source>
</evidence>
<dbReference type="NCBIfam" id="TIGR01444">
    <property type="entry name" value="fkbM_fam"/>
    <property type="match status" value="1"/>
</dbReference>
<proteinExistence type="predicted"/>